<evidence type="ECO:0000256" key="4">
    <source>
        <dbReference type="ARBA" id="ARBA00022840"/>
    </source>
</evidence>
<dbReference type="SUPFAM" id="SSF54752">
    <property type="entry name" value="RecA protein, C-terminal domain"/>
    <property type="match status" value="1"/>
</dbReference>
<dbReference type="PRINTS" id="PR00142">
    <property type="entry name" value="RECA"/>
</dbReference>
<feature type="domain" description="RecA family profile 2" evidence="11">
    <location>
        <begin position="200"/>
        <end position="274"/>
    </location>
</feature>
<dbReference type="PROSITE" id="PS50163">
    <property type="entry name" value="RECA_3"/>
    <property type="match status" value="1"/>
</dbReference>
<dbReference type="PANTHER" id="PTHR45900">
    <property type="entry name" value="RECA"/>
    <property type="match status" value="1"/>
</dbReference>
<keyword evidence="7" id="KW-0963">Cytoplasm</keyword>
<dbReference type="EMBL" id="CP145316">
    <property type="protein sequence ID" value="XAM17468.1"/>
    <property type="molecule type" value="Genomic_DNA"/>
</dbReference>
<evidence type="ECO:0000256" key="9">
    <source>
        <dbReference type="RuleBase" id="RU004527"/>
    </source>
</evidence>
<dbReference type="InterPro" id="IPR013765">
    <property type="entry name" value="DNA_recomb/repair_RecA"/>
</dbReference>
<dbReference type="Pfam" id="PF21096">
    <property type="entry name" value="RecA_C"/>
    <property type="match status" value="1"/>
</dbReference>
<dbReference type="PROSITE" id="PS50162">
    <property type="entry name" value="RECA_2"/>
    <property type="match status" value="1"/>
</dbReference>
<dbReference type="InterPro" id="IPR049261">
    <property type="entry name" value="RecA-like_C"/>
</dbReference>
<evidence type="ECO:0000256" key="2">
    <source>
        <dbReference type="ARBA" id="ARBA00015553"/>
    </source>
</evidence>
<accession>A0ABZ3F2Z1</accession>
<dbReference type="PROSITE" id="PS00321">
    <property type="entry name" value="RECA_1"/>
    <property type="match status" value="1"/>
</dbReference>
<name>A0ABZ3F2Z1_9HELI</name>
<dbReference type="NCBIfam" id="TIGR02012">
    <property type="entry name" value="tigrfam_recA"/>
    <property type="match status" value="1"/>
</dbReference>
<evidence type="ECO:0000313" key="12">
    <source>
        <dbReference type="EMBL" id="XAM17468.1"/>
    </source>
</evidence>
<dbReference type="InterPro" id="IPR020587">
    <property type="entry name" value="RecA_monomer-monomer_interface"/>
</dbReference>
<feature type="binding site" evidence="7">
    <location>
        <begin position="66"/>
        <end position="73"/>
    </location>
    <ligand>
        <name>ATP</name>
        <dbReference type="ChEBI" id="CHEBI:30616"/>
    </ligand>
</feature>
<protein>
    <recommendedName>
        <fullName evidence="2 7">Protein RecA</fullName>
    </recommendedName>
    <alternativeName>
        <fullName evidence="7 8">Recombinase A</fullName>
    </alternativeName>
</protein>
<dbReference type="PANTHER" id="PTHR45900:SF1">
    <property type="entry name" value="MITOCHONDRIAL DNA REPAIR PROTEIN RECA HOMOLOG-RELATED"/>
    <property type="match status" value="1"/>
</dbReference>
<dbReference type="InterPro" id="IPR049428">
    <property type="entry name" value="RecA-like_N"/>
</dbReference>
<dbReference type="InterPro" id="IPR023400">
    <property type="entry name" value="RecA_C_sf"/>
</dbReference>
<comment type="subcellular location">
    <subcellularLocation>
        <location evidence="7">Cytoplasm</location>
    </subcellularLocation>
</comment>
<evidence type="ECO:0000259" key="10">
    <source>
        <dbReference type="PROSITE" id="PS50162"/>
    </source>
</evidence>
<dbReference type="Proteomes" id="UP001434737">
    <property type="component" value="Chromosome"/>
</dbReference>
<proteinExistence type="inferred from homology"/>
<keyword evidence="7 8" id="KW-0742">SOS response</keyword>
<keyword evidence="7 8" id="KW-0234">DNA repair</keyword>
<dbReference type="Pfam" id="PF00154">
    <property type="entry name" value="RecA_N"/>
    <property type="match status" value="1"/>
</dbReference>
<evidence type="ECO:0000256" key="8">
    <source>
        <dbReference type="RuleBase" id="RU000526"/>
    </source>
</evidence>
<keyword evidence="7 9" id="KW-0227">DNA damage</keyword>
<dbReference type="CDD" id="cd00983">
    <property type="entry name" value="RecA"/>
    <property type="match status" value="1"/>
</dbReference>
<dbReference type="SUPFAM" id="SSF52540">
    <property type="entry name" value="P-loop containing nucleoside triphosphate hydrolases"/>
    <property type="match status" value="1"/>
</dbReference>
<evidence type="ECO:0000259" key="11">
    <source>
        <dbReference type="PROSITE" id="PS50163"/>
    </source>
</evidence>
<evidence type="ECO:0000256" key="1">
    <source>
        <dbReference type="ARBA" id="ARBA00009391"/>
    </source>
</evidence>
<sequence>MVDEKKQKAIELALKQIDKAFGKGALVRLGDKQVEKVECISTGSLGLDMALGIGGVPKGRIIEIYGPESSGKTTLSLQIVAECQKNGGICAFIDAEHALDVYYAKRLGVDTENLLVSQPDTGEQALEILETLTRSGAVDLIVIDSVAALTPKAEIEGDMGDQHVGLQARLMSHALRKITGVLHKMNATLIFINQIRMKIGVMGYGSPETTTGGNALKFYASVRIDVRRIATLKQNDQQIGNRTKAKVVKNKVAPPFREAEFDIMFGEGISKEGEIIDYGIKLDLIDKSGAWLSYNDKKLGQGRENAKLLLKEDKALAEEIIAKIKEQIGAQDEILPLPDEPESNE</sequence>
<keyword evidence="13" id="KW-1185">Reference proteome</keyword>
<feature type="domain" description="RecA family profile 1" evidence="10">
    <location>
        <begin position="36"/>
        <end position="195"/>
    </location>
</feature>
<dbReference type="RefSeq" id="WP_295702120.1">
    <property type="nucleotide sequence ID" value="NZ_CP145316.1"/>
</dbReference>
<evidence type="ECO:0000256" key="3">
    <source>
        <dbReference type="ARBA" id="ARBA00022741"/>
    </source>
</evidence>
<dbReference type="InterPro" id="IPR020584">
    <property type="entry name" value="DNA_recomb/repair_RecA_CS"/>
</dbReference>
<evidence type="ECO:0000256" key="5">
    <source>
        <dbReference type="ARBA" id="ARBA00023125"/>
    </source>
</evidence>
<dbReference type="Gene3D" id="3.40.50.300">
    <property type="entry name" value="P-loop containing nucleotide triphosphate hydrolases"/>
    <property type="match status" value="1"/>
</dbReference>
<dbReference type="HAMAP" id="MF_00268">
    <property type="entry name" value="RecA"/>
    <property type="match status" value="1"/>
</dbReference>
<reference evidence="12 13" key="1">
    <citation type="submission" date="2024-02" db="EMBL/GenBank/DDBJ databases">
        <title>Genome and pathogenicity analysis of Helicobacter mastomyrinus isolated from mice.</title>
        <authorList>
            <person name="Zhu L."/>
        </authorList>
    </citation>
    <scope>NUCLEOTIDE SEQUENCE [LARGE SCALE GENOMIC DNA]</scope>
    <source>
        <strain evidence="12 13">Hm-17</strain>
    </source>
</reference>
<organism evidence="12 13">
    <name type="scientific">Helicobacter mastomyrinus</name>
    <dbReference type="NCBI Taxonomy" id="287948"/>
    <lineage>
        <taxon>Bacteria</taxon>
        <taxon>Pseudomonadati</taxon>
        <taxon>Campylobacterota</taxon>
        <taxon>Epsilonproteobacteria</taxon>
        <taxon>Campylobacterales</taxon>
        <taxon>Helicobacteraceae</taxon>
        <taxon>Helicobacter</taxon>
    </lineage>
</organism>
<keyword evidence="6 7" id="KW-0233">DNA recombination</keyword>
<dbReference type="SMART" id="SM00382">
    <property type="entry name" value="AAA"/>
    <property type="match status" value="1"/>
</dbReference>
<evidence type="ECO:0000313" key="13">
    <source>
        <dbReference type="Proteomes" id="UP001434737"/>
    </source>
</evidence>
<gene>
    <name evidence="7 12" type="primary">recA</name>
    <name evidence="12" type="ORF">V3I05_07200</name>
</gene>
<comment type="similarity">
    <text evidence="1 7 9">Belongs to the RecA family.</text>
</comment>
<dbReference type="InterPro" id="IPR027417">
    <property type="entry name" value="P-loop_NTPase"/>
</dbReference>
<evidence type="ECO:0000256" key="6">
    <source>
        <dbReference type="ARBA" id="ARBA00023172"/>
    </source>
</evidence>
<keyword evidence="3 7" id="KW-0547">Nucleotide-binding</keyword>
<dbReference type="InterPro" id="IPR003593">
    <property type="entry name" value="AAA+_ATPase"/>
</dbReference>
<keyword evidence="5 7" id="KW-0238">DNA-binding</keyword>
<keyword evidence="4 7" id="KW-0067">ATP-binding</keyword>
<evidence type="ECO:0000256" key="7">
    <source>
        <dbReference type="HAMAP-Rule" id="MF_00268"/>
    </source>
</evidence>
<dbReference type="InterPro" id="IPR020588">
    <property type="entry name" value="RecA_ATP-bd"/>
</dbReference>
<comment type="function">
    <text evidence="7">Can catalyze the hydrolysis of ATP in the presence of single-stranded DNA, the ATP-dependent uptake of single-stranded DNA by duplex DNA, and the ATP-dependent hybridization of homologous single-stranded DNAs. It interacts with LexA causing its activation and leading to its autocatalytic cleavage.</text>
</comment>